<dbReference type="AlphaFoldDB" id="A0A078BAN1"/>
<feature type="domain" description="Band 7" evidence="2">
    <location>
        <begin position="75"/>
        <end position="227"/>
    </location>
</feature>
<dbReference type="InterPro" id="IPR001107">
    <property type="entry name" value="Band_7"/>
</dbReference>
<organism evidence="3 4">
    <name type="scientific">Stylonychia lemnae</name>
    <name type="common">Ciliate</name>
    <dbReference type="NCBI Taxonomy" id="5949"/>
    <lineage>
        <taxon>Eukaryota</taxon>
        <taxon>Sar</taxon>
        <taxon>Alveolata</taxon>
        <taxon>Ciliophora</taxon>
        <taxon>Intramacronucleata</taxon>
        <taxon>Spirotrichea</taxon>
        <taxon>Stichotrichia</taxon>
        <taxon>Sporadotrichida</taxon>
        <taxon>Oxytrichidae</taxon>
        <taxon>Stylonychinae</taxon>
        <taxon>Stylonychia</taxon>
    </lineage>
</organism>
<reference evidence="3 4" key="1">
    <citation type="submission" date="2014-06" db="EMBL/GenBank/DDBJ databases">
        <authorList>
            <person name="Swart Estienne"/>
        </authorList>
    </citation>
    <scope>NUCLEOTIDE SEQUENCE [LARGE SCALE GENOMIC DNA]</scope>
    <source>
        <strain evidence="3 4">130c</strain>
    </source>
</reference>
<dbReference type="EMBL" id="CCKQ01019606">
    <property type="protein sequence ID" value="CDW91625.1"/>
    <property type="molecule type" value="Genomic_DNA"/>
</dbReference>
<sequence>MPNNQVDQLIDDVQGSVRGKTHLIQLYTTDPDEGPRLISDFHPQGIPIVVVVDPPSCCYYKLNIPHGIVSLEQVWGKHTGQMSPGYHCCYCSHKRIAAMITKNAVQFNTPIEACPTKDNVRVSVDIGITFHIGKEETRAKDCEQFLYYLGANKLQELLEQESEESIRNFIRTQKVNRIRDIKSELTSQMMAELNNRFNQYGVYVEQVNVMNVIIPKDLRIALQQATAYDVFLQNQVRFQENVKLRLMNEENKKIQTLKRENQKKMLELNNHFIMEEISLQKFKVNTETDQQIRIIQATQNQEIKMIQAQVMKNLAEQRAKKQAEQILAEAKAYKAGKMIEVEARKLNLIESAKARLESAQQRLKGQLQEADAENDNQNNLQMKRKHEQRMKKTDNLRKLMKDKSIVIGGQTGENLLDYFKETGEMVDDYDN</sequence>
<dbReference type="OrthoDB" id="68676at2759"/>
<gene>
    <name evidence="3" type="primary">Contig11855.g12681</name>
    <name evidence="3" type="ORF">STYLEM_20783</name>
</gene>
<name>A0A078BAN1_STYLE</name>
<dbReference type="Proteomes" id="UP000039865">
    <property type="component" value="Unassembled WGS sequence"/>
</dbReference>
<evidence type="ECO:0000256" key="1">
    <source>
        <dbReference type="SAM" id="MobiDB-lite"/>
    </source>
</evidence>
<evidence type="ECO:0000259" key="2">
    <source>
        <dbReference type="Pfam" id="PF01145"/>
    </source>
</evidence>
<dbReference type="InterPro" id="IPR036013">
    <property type="entry name" value="Band_7/SPFH_dom_sf"/>
</dbReference>
<evidence type="ECO:0000313" key="3">
    <source>
        <dbReference type="EMBL" id="CDW91625.1"/>
    </source>
</evidence>
<dbReference type="Gene3D" id="3.30.479.30">
    <property type="entry name" value="Band 7 domain"/>
    <property type="match status" value="1"/>
</dbReference>
<accession>A0A078BAN1</accession>
<evidence type="ECO:0000313" key="4">
    <source>
        <dbReference type="Proteomes" id="UP000039865"/>
    </source>
</evidence>
<dbReference type="InParanoid" id="A0A078BAN1"/>
<protein>
    <recommendedName>
        <fullName evidence="2">Band 7 domain-containing protein</fullName>
    </recommendedName>
</protein>
<feature type="region of interest" description="Disordered" evidence="1">
    <location>
        <begin position="365"/>
        <end position="392"/>
    </location>
</feature>
<dbReference type="SUPFAM" id="SSF117892">
    <property type="entry name" value="Band 7/SPFH domain"/>
    <property type="match status" value="1"/>
</dbReference>
<dbReference type="OMA" id="QNYAQYI"/>
<keyword evidence="4" id="KW-1185">Reference proteome</keyword>
<dbReference type="Pfam" id="PF01145">
    <property type="entry name" value="Band_7"/>
    <property type="match status" value="1"/>
</dbReference>
<proteinExistence type="predicted"/>